<evidence type="ECO:0000259" key="8">
    <source>
        <dbReference type="SMART" id="SM01217"/>
    </source>
</evidence>
<sequence>MKVLQHIILTLIAVFILGACQQNNNQAKSSSIDSRVDALLNEMTLEEKIGQMCQINGAGGTVPEELKTALKEGRIGSILNEVDVAAINEMQRISIEESRLGIPVIIARDVIHGFKTVFPIPLGQAASWNPEIIREGCRIAAAEAASSGVRWTFAPMIDISRDARWGRIAESLGEDPYLTSVLGGAMIKGFQGDDLTNPNSITACAKHFAGYGAAEGGRDYNSTLIPPRELHDIYLPPFKAAVDAGVRTFMSGFNDIDGVPATGNAYLMRDVLRDKWQFDGFVVSDWASSWEMINHGFAADEKEAARRAINAGVNMEMASTTYVDNIAELLQEGQVSEATINQAVREILRVKFEMGLFENPYITEDNQYQFAKPEYLEAAKEAATQSMVLLKNTEKILPIAKNQKIALVGPMANQAYEQLGTWIFDGDSTLSVTPLMALQQEMGDEQVLFADGMAISRTQHTKGFKKAIEQAKKADVIVFCGGEESILSGEAHSRADINLPGVQNELIKALKQTGKPLVLVVMAGRPLTIGEISEYADAVIYAWHPGTMGGAALADILLGKANPSGKLPVTFPKLVGQIPMHYNHKNTGRPANPHSWTQMYDIPVKAPQTSLGNESHYIDAGFTPLYPFGYGLSYTSFEYANLQLDKEVYGKDETIKVSFELANTGEIAGDEIAQVYVRDLVGSVSRPVKELKAFKRVSIESGDKTTITLEIAVLDLAFHNIDMAKVVEPGDFQLWVGGDSNAELSASFSVQ</sequence>
<dbReference type="PROSITE" id="PS51257">
    <property type="entry name" value="PROKAR_LIPOPROTEIN"/>
    <property type="match status" value="1"/>
</dbReference>
<dbReference type="PANTHER" id="PTHR30620">
    <property type="entry name" value="PERIPLASMIC BETA-GLUCOSIDASE-RELATED"/>
    <property type="match status" value="1"/>
</dbReference>
<dbReference type="Gene3D" id="3.20.20.300">
    <property type="entry name" value="Glycoside hydrolase, family 3, N-terminal domain"/>
    <property type="match status" value="1"/>
</dbReference>
<comment type="similarity">
    <text evidence="2 7">Belongs to the glycosyl hydrolase 3 family.</text>
</comment>
<proteinExistence type="inferred from homology"/>
<dbReference type="AlphaFoldDB" id="A0A941IW63"/>
<dbReference type="InterPro" id="IPR002772">
    <property type="entry name" value="Glyco_hydro_3_C"/>
</dbReference>
<keyword evidence="4" id="KW-0732">Signal</keyword>
<dbReference type="Gene3D" id="2.60.40.10">
    <property type="entry name" value="Immunoglobulins"/>
    <property type="match status" value="1"/>
</dbReference>
<evidence type="ECO:0000256" key="3">
    <source>
        <dbReference type="ARBA" id="ARBA00012744"/>
    </source>
</evidence>
<evidence type="ECO:0000313" key="9">
    <source>
        <dbReference type="EMBL" id="MBR8534463.1"/>
    </source>
</evidence>
<dbReference type="NCBIfam" id="NF011678">
    <property type="entry name" value="PRK15098.1"/>
    <property type="match status" value="1"/>
</dbReference>
<evidence type="ECO:0000313" key="10">
    <source>
        <dbReference type="Proteomes" id="UP000679220"/>
    </source>
</evidence>
<keyword evidence="10" id="KW-1185">Reference proteome</keyword>
<dbReference type="FunFam" id="3.20.20.300:FF:000005">
    <property type="entry name" value="Periplasmic beta-glucosidase"/>
    <property type="match status" value="1"/>
</dbReference>
<dbReference type="Proteomes" id="UP000679220">
    <property type="component" value="Unassembled WGS sequence"/>
</dbReference>
<dbReference type="InterPro" id="IPR026891">
    <property type="entry name" value="Fn3-like"/>
</dbReference>
<dbReference type="Pfam" id="PF01915">
    <property type="entry name" value="Glyco_hydro_3_C"/>
    <property type="match status" value="1"/>
</dbReference>
<dbReference type="Gene3D" id="3.40.50.1700">
    <property type="entry name" value="Glycoside hydrolase family 3 C-terminal domain"/>
    <property type="match status" value="1"/>
</dbReference>
<dbReference type="PRINTS" id="PR00133">
    <property type="entry name" value="GLHYDRLASE3"/>
</dbReference>
<evidence type="ECO:0000256" key="6">
    <source>
        <dbReference type="ARBA" id="ARBA00023295"/>
    </source>
</evidence>
<name>A0A941IW63_9BACT</name>
<dbReference type="InterPro" id="IPR036881">
    <property type="entry name" value="Glyco_hydro_3_C_sf"/>
</dbReference>
<dbReference type="EC" id="3.2.1.21" evidence="3"/>
<evidence type="ECO:0000256" key="2">
    <source>
        <dbReference type="ARBA" id="ARBA00005336"/>
    </source>
</evidence>
<dbReference type="InterPro" id="IPR013783">
    <property type="entry name" value="Ig-like_fold"/>
</dbReference>
<dbReference type="GO" id="GO:0008422">
    <property type="term" value="F:beta-glucosidase activity"/>
    <property type="evidence" value="ECO:0007669"/>
    <property type="project" value="UniProtKB-EC"/>
</dbReference>
<dbReference type="InterPro" id="IPR019800">
    <property type="entry name" value="Glyco_hydro_3_AS"/>
</dbReference>
<dbReference type="InterPro" id="IPR051915">
    <property type="entry name" value="Cellulose_Degrad_GH3"/>
</dbReference>
<gene>
    <name evidence="9" type="primary">bglX</name>
    <name evidence="9" type="ORF">KDU71_02745</name>
</gene>
<dbReference type="FunFam" id="2.60.40.10:FF:000495">
    <property type="entry name" value="Periplasmic beta-glucosidase"/>
    <property type="match status" value="1"/>
</dbReference>
<comment type="catalytic activity">
    <reaction evidence="1">
        <text>Hydrolysis of terminal, non-reducing beta-D-glucosyl residues with release of beta-D-glucose.</text>
        <dbReference type="EC" id="3.2.1.21"/>
    </reaction>
</comment>
<accession>A0A941IW63</accession>
<dbReference type="Pfam" id="PF00933">
    <property type="entry name" value="Glyco_hydro_3"/>
    <property type="match status" value="1"/>
</dbReference>
<keyword evidence="5 7" id="KW-0378">Hydrolase</keyword>
<reference evidence="9" key="1">
    <citation type="journal article" date="2018" name="Int. J. Syst. Evol. Microbiol.">
        <title>Carboxylicivirga sediminis sp. nov., isolated from coastal sediment.</title>
        <authorList>
            <person name="Wang F.Q."/>
            <person name="Ren L.H."/>
            <person name="Zou R.J."/>
            <person name="Sun Y.Z."/>
            <person name="Liu X.J."/>
            <person name="Jiang F."/>
            <person name="Liu L.J."/>
        </authorList>
    </citation>
    <scope>NUCLEOTIDE SEQUENCE</scope>
    <source>
        <strain evidence="9">JR1</strain>
    </source>
</reference>
<evidence type="ECO:0000256" key="7">
    <source>
        <dbReference type="RuleBase" id="RU361161"/>
    </source>
</evidence>
<comment type="caution">
    <text evidence="9">The sequence shown here is derived from an EMBL/GenBank/DDBJ whole genome shotgun (WGS) entry which is preliminary data.</text>
</comment>
<dbReference type="InterPro" id="IPR001764">
    <property type="entry name" value="Glyco_hydro_3_N"/>
</dbReference>
<dbReference type="Pfam" id="PF14310">
    <property type="entry name" value="Fn3-like"/>
    <property type="match status" value="1"/>
</dbReference>
<dbReference type="SUPFAM" id="SSF52279">
    <property type="entry name" value="Beta-D-glucan exohydrolase, C-terminal domain"/>
    <property type="match status" value="1"/>
</dbReference>
<protein>
    <recommendedName>
        <fullName evidence="3">beta-glucosidase</fullName>
        <ecNumber evidence="3">3.2.1.21</ecNumber>
    </recommendedName>
</protein>
<dbReference type="PROSITE" id="PS00775">
    <property type="entry name" value="GLYCOSYL_HYDROL_F3"/>
    <property type="match status" value="1"/>
</dbReference>
<dbReference type="InterPro" id="IPR036962">
    <property type="entry name" value="Glyco_hydro_3_N_sf"/>
</dbReference>
<reference evidence="9" key="2">
    <citation type="submission" date="2021-04" db="EMBL/GenBank/DDBJ databases">
        <authorList>
            <person name="Zhang T."/>
            <person name="Zhang Y."/>
            <person name="Lu D."/>
            <person name="Zuo D."/>
            <person name="Du Z."/>
        </authorList>
    </citation>
    <scope>NUCLEOTIDE SEQUENCE</scope>
    <source>
        <strain evidence="9">JR1</strain>
    </source>
</reference>
<dbReference type="GO" id="GO:0009251">
    <property type="term" value="P:glucan catabolic process"/>
    <property type="evidence" value="ECO:0007669"/>
    <property type="project" value="TreeGrafter"/>
</dbReference>
<keyword evidence="6 7" id="KW-0326">Glycosidase</keyword>
<dbReference type="SMART" id="SM01217">
    <property type="entry name" value="Fn3_like"/>
    <property type="match status" value="1"/>
</dbReference>
<evidence type="ECO:0000256" key="1">
    <source>
        <dbReference type="ARBA" id="ARBA00000448"/>
    </source>
</evidence>
<dbReference type="EMBL" id="JAGTAR010000002">
    <property type="protein sequence ID" value="MBR8534463.1"/>
    <property type="molecule type" value="Genomic_DNA"/>
</dbReference>
<dbReference type="InterPro" id="IPR017853">
    <property type="entry name" value="GH"/>
</dbReference>
<evidence type="ECO:0000256" key="4">
    <source>
        <dbReference type="ARBA" id="ARBA00022729"/>
    </source>
</evidence>
<feature type="domain" description="Fibronectin type III-like" evidence="8">
    <location>
        <begin position="671"/>
        <end position="740"/>
    </location>
</feature>
<dbReference type="SUPFAM" id="SSF51445">
    <property type="entry name" value="(Trans)glycosidases"/>
    <property type="match status" value="1"/>
</dbReference>
<dbReference type="RefSeq" id="WP_212188365.1">
    <property type="nucleotide sequence ID" value="NZ_JAGTAR010000002.1"/>
</dbReference>
<organism evidence="9 10">
    <name type="scientific">Carboxylicivirga sediminis</name>
    <dbReference type="NCBI Taxonomy" id="2006564"/>
    <lineage>
        <taxon>Bacteria</taxon>
        <taxon>Pseudomonadati</taxon>
        <taxon>Bacteroidota</taxon>
        <taxon>Bacteroidia</taxon>
        <taxon>Marinilabiliales</taxon>
        <taxon>Marinilabiliaceae</taxon>
        <taxon>Carboxylicivirga</taxon>
    </lineage>
</organism>
<dbReference type="PANTHER" id="PTHR30620:SF16">
    <property type="entry name" value="LYSOSOMAL BETA GLUCOSIDASE"/>
    <property type="match status" value="1"/>
</dbReference>
<evidence type="ECO:0000256" key="5">
    <source>
        <dbReference type="ARBA" id="ARBA00022801"/>
    </source>
</evidence>